<feature type="transmembrane region" description="Helical" evidence="6">
    <location>
        <begin position="17"/>
        <end position="33"/>
    </location>
</feature>
<dbReference type="PIRSF" id="PIRSF006648">
    <property type="entry name" value="DrrB"/>
    <property type="match status" value="1"/>
</dbReference>
<feature type="domain" description="ABC-2 type transporter transmembrane" evidence="7">
    <location>
        <begin position="2"/>
        <end position="205"/>
    </location>
</feature>
<dbReference type="GO" id="GO:0140359">
    <property type="term" value="F:ABC-type transporter activity"/>
    <property type="evidence" value="ECO:0007669"/>
    <property type="project" value="InterPro"/>
</dbReference>
<evidence type="ECO:0000259" key="7">
    <source>
        <dbReference type="Pfam" id="PF01061"/>
    </source>
</evidence>
<dbReference type="InterPro" id="IPR000412">
    <property type="entry name" value="ABC_2_transport"/>
</dbReference>
<evidence type="ECO:0000256" key="3">
    <source>
        <dbReference type="ARBA" id="ARBA00022989"/>
    </source>
</evidence>
<accession>A0AAJ6ALT9</accession>
<gene>
    <name evidence="8" type="ORF">QDX21_03015</name>
</gene>
<sequence>MLVRSEAKMILREPSDLLIPLGLPLLILVMWGFQTRDAPPIAGDRSVLDVIGLPVAFTTTIALIGIINMPTLLTTYRKTGVLRRLALTPISPLRVLSSQVAVSVAQAVVGIALAFTVGAIAFDAGTPTDLLPALGVIVLTVLAMYSIGMVLASLAPSPSATLACGFVIFLGFGALGGMFGGIDALPEILGTVGSILPFGAAVEALGATWVGAPVDAKNIISLIACSVAGITVSALTFRWTR</sequence>
<evidence type="ECO:0000256" key="2">
    <source>
        <dbReference type="ARBA" id="ARBA00022692"/>
    </source>
</evidence>
<dbReference type="InterPro" id="IPR052902">
    <property type="entry name" value="ABC-2_transporter"/>
</dbReference>
<evidence type="ECO:0000256" key="6">
    <source>
        <dbReference type="SAM" id="Phobius"/>
    </source>
</evidence>
<keyword evidence="3 6" id="KW-1133">Transmembrane helix</keyword>
<dbReference type="EMBL" id="CP122566">
    <property type="protein sequence ID" value="WGH94472.1"/>
    <property type="molecule type" value="Genomic_DNA"/>
</dbReference>
<evidence type="ECO:0000256" key="5">
    <source>
        <dbReference type="ARBA" id="ARBA00023251"/>
    </source>
</evidence>
<keyword evidence="5" id="KW-0046">Antibiotic resistance</keyword>
<keyword evidence="4 6" id="KW-0472">Membrane</keyword>
<dbReference type="PANTHER" id="PTHR43027">
    <property type="entry name" value="DOXORUBICIN RESISTANCE ABC TRANSPORTER PERMEASE PROTEIN DRRC-RELATED"/>
    <property type="match status" value="1"/>
</dbReference>
<protein>
    <submittedName>
        <fullName evidence="8">ABC transporter permease</fullName>
    </submittedName>
</protein>
<dbReference type="RefSeq" id="WP_255580648.1">
    <property type="nucleotide sequence ID" value="NZ_CP122566.1"/>
</dbReference>
<feature type="transmembrane region" description="Helical" evidence="6">
    <location>
        <begin position="53"/>
        <end position="74"/>
    </location>
</feature>
<evidence type="ECO:0000256" key="1">
    <source>
        <dbReference type="ARBA" id="ARBA00004141"/>
    </source>
</evidence>
<dbReference type="AlphaFoldDB" id="A0AAJ6ALT9"/>
<dbReference type="InterPro" id="IPR013525">
    <property type="entry name" value="ABC2_TM"/>
</dbReference>
<evidence type="ECO:0000313" key="9">
    <source>
        <dbReference type="Proteomes" id="UP001224674"/>
    </source>
</evidence>
<feature type="transmembrane region" description="Helical" evidence="6">
    <location>
        <begin position="188"/>
        <end position="212"/>
    </location>
</feature>
<feature type="transmembrane region" description="Helical" evidence="6">
    <location>
        <begin position="162"/>
        <end position="182"/>
    </location>
</feature>
<keyword evidence="9" id="KW-1185">Reference proteome</keyword>
<name>A0AAJ6ALT9_9MICC</name>
<dbReference type="Proteomes" id="UP001224674">
    <property type="component" value="Chromosome"/>
</dbReference>
<organism evidence="8 9">
    <name type="scientific">Auritidibacter ignavus</name>
    <dbReference type="NCBI Taxonomy" id="678932"/>
    <lineage>
        <taxon>Bacteria</taxon>
        <taxon>Bacillati</taxon>
        <taxon>Actinomycetota</taxon>
        <taxon>Actinomycetes</taxon>
        <taxon>Micrococcales</taxon>
        <taxon>Micrococcaceae</taxon>
        <taxon>Auritidibacter</taxon>
    </lineage>
</organism>
<reference evidence="8 9" key="1">
    <citation type="submission" date="2023-03" db="EMBL/GenBank/DDBJ databases">
        <title>Complete genome sequences of several Auritidibacter ignavus strains isolated from ear infections.</title>
        <authorList>
            <person name="Baehr T."/>
            <person name="Baumhoegger A.M."/>
        </authorList>
    </citation>
    <scope>NUCLEOTIDE SEQUENCE [LARGE SCALE GENOMIC DNA]</scope>
    <source>
        <strain evidence="8 9">BABAE-6</strain>
    </source>
</reference>
<proteinExistence type="predicted"/>
<feature type="transmembrane region" description="Helical" evidence="6">
    <location>
        <begin position="95"/>
        <end position="122"/>
    </location>
</feature>
<feature type="transmembrane region" description="Helical" evidence="6">
    <location>
        <begin position="134"/>
        <end position="155"/>
    </location>
</feature>
<evidence type="ECO:0000313" key="8">
    <source>
        <dbReference type="EMBL" id="WGH94472.1"/>
    </source>
</evidence>
<keyword evidence="2 6" id="KW-0812">Transmembrane</keyword>
<evidence type="ECO:0000256" key="4">
    <source>
        <dbReference type="ARBA" id="ARBA00023136"/>
    </source>
</evidence>
<dbReference type="PANTHER" id="PTHR43027:SF2">
    <property type="entry name" value="TRANSPORT PERMEASE PROTEIN"/>
    <property type="match status" value="1"/>
</dbReference>
<dbReference type="Pfam" id="PF01061">
    <property type="entry name" value="ABC2_membrane"/>
    <property type="match status" value="1"/>
</dbReference>
<dbReference type="GO" id="GO:0046677">
    <property type="term" value="P:response to antibiotic"/>
    <property type="evidence" value="ECO:0007669"/>
    <property type="project" value="UniProtKB-KW"/>
</dbReference>
<feature type="transmembrane region" description="Helical" evidence="6">
    <location>
        <begin position="219"/>
        <end position="239"/>
    </location>
</feature>
<dbReference type="GO" id="GO:0043190">
    <property type="term" value="C:ATP-binding cassette (ABC) transporter complex"/>
    <property type="evidence" value="ECO:0007669"/>
    <property type="project" value="InterPro"/>
</dbReference>
<comment type="subcellular location">
    <subcellularLocation>
        <location evidence="1">Membrane</location>
        <topology evidence="1">Multi-pass membrane protein</topology>
    </subcellularLocation>
</comment>